<protein>
    <submittedName>
        <fullName evidence="2">TIR domain-containing protein</fullName>
    </submittedName>
</protein>
<dbReference type="InterPro" id="IPR035897">
    <property type="entry name" value="Toll_tir_struct_dom_sf"/>
</dbReference>
<evidence type="ECO:0000259" key="1">
    <source>
        <dbReference type="PROSITE" id="PS50104"/>
    </source>
</evidence>
<sequence length="206" mass="22999">MQAFLSYHEDEQGDAYASALQGELRILGIDATMARHSIRPGADWALTIRKHLEASSALLCIGTTGYTKSAWCQQEIGWAIGRNLPVLWIRYDGEERSVGFLAARQDLEVLDTESSERTAQMVASWLLSETQTREETKTSLLDALVHSSSFRNTRCIANVIASLGALSDEEWCRIEQASAENPQVANAMHYKIPIVTWLRKKVRAST</sequence>
<dbReference type="SUPFAM" id="SSF52200">
    <property type="entry name" value="Toll/Interleukin receptor TIR domain"/>
    <property type="match status" value="1"/>
</dbReference>
<dbReference type="Gene3D" id="3.40.50.10140">
    <property type="entry name" value="Toll/interleukin-1 receptor homology (TIR) domain"/>
    <property type="match status" value="1"/>
</dbReference>
<dbReference type="EMBL" id="CP046315">
    <property type="protein sequence ID" value="QGS10564.1"/>
    <property type="molecule type" value="Genomic_DNA"/>
</dbReference>
<dbReference type="GO" id="GO:0007165">
    <property type="term" value="P:signal transduction"/>
    <property type="evidence" value="ECO:0007669"/>
    <property type="project" value="InterPro"/>
</dbReference>
<organism evidence="2 3">
    <name type="scientific">Schaalia odontolytica</name>
    <dbReference type="NCBI Taxonomy" id="1660"/>
    <lineage>
        <taxon>Bacteria</taxon>
        <taxon>Bacillati</taxon>
        <taxon>Actinomycetota</taxon>
        <taxon>Actinomycetes</taxon>
        <taxon>Actinomycetales</taxon>
        <taxon>Actinomycetaceae</taxon>
        <taxon>Schaalia</taxon>
    </lineage>
</organism>
<dbReference type="PROSITE" id="PS50104">
    <property type="entry name" value="TIR"/>
    <property type="match status" value="1"/>
</dbReference>
<accession>A0A857A6Z8</accession>
<dbReference type="Pfam" id="PF13676">
    <property type="entry name" value="TIR_2"/>
    <property type="match status" value="1"/>
</dbReference>
<gene>
    <name evidence="2" type="ORF">FOC40_03500</name>
</gene>
<feature type="domain" description="TIR" evidence="1">
    <location>
        <begin position="1"/>
        <end position="144"/>
    </location>
</feature>
<evidence type="ECO:0000313" key="3">
    <source>
        <dbReference type="Proteomes" id="UP000424490"/>
    </source>
</evidence>
<reference evidence="2 3" key="1">
    <citation type="submission" date="2019-11" db="EMBL/GenBank/DDBJ databases">
        <title>FDA dAtabase for Regulatory Grade micrObial Sequences (FDA-ARGOS): Supporting development and validation of Infectious Disease Dx tests.</title>
        <authorList>
            <person name="Stonesifer R."/>
            <person name="Tallon L."/>
            <person name="Sadzewicz L."/>
            <person name="Vavikolanu K."/>
            <person name="Mehta A."/>
            <person name="Aluvathingal J."/>
            <person name="Nadendla S."/>
            <person name="Myers T."/>
            <person name="Yan Y."/>
            <person name="Sichtig H."/>
        </authorList>
    </citation>
    <scope>NUCLEOTIDE SEQUENCE [LARGE SCALE GENOMIC DNA]</scope>
    <source>
        <strain evidence="2 3">FDAARGOS_732</strain>
    </source>
</reference>
<evidence type="ECO:0000313" key="2">
    <source>
        <dbReference type="EMBL" id="QGS10564.1"/>
    </source>
</evidence>
<dbReference type="AlphaFoldDB" id="A0A857A6Z8"/>
<proteinExistence type="predicted"/>
<name>A0A857A6Z8_9ACTO</name>
<dbReference type="RefSeq" id="WP_003795494.1">
    <property type="nucleotide sequence ID" value="NZ_CP046315.1"/>
</dbReference>
<dbReference type="Proteomes" id="UP000424490">
    <property type="component" value="Chromosome"/>
</dbReference>
<dbReference type="InterPro" id="IPR000157">
    <property type="entry name" value="TIR_dom"/>
</dbReference>